<evidence type="ECO:0000256" key="7">
    <source>
        <dbReference type="ARBA" id="ARBA00023136"/>
    </source>
</evidence>
<feature type="transmembrane region" description="Helical" evidence="8">
    <location>
        <begin position="141"/>
        <end position="163"/>
    </location>
</feature>
<feature type="transmembrane region" description="Helical" evidence="8">
    <location>
        <begin position="115"/>
        <end position="134"/>
    </location>
</feature>
<protein>
    <submittedName>
        <fullName evidence="9">AmiS/UreI family transporter</fullName>
    </submittedName>
</protein>
<keyword evidence="5 8" id="KW-0812">Transmembrane</keyword>
<keyword evidence="6 8" id="KW-1133">Transmembrane helix</keyword>
<evidence type="ECO:0000256" key="4">
    <source>
        <dbReference type="ARBA" id="ARBA00022475"/>
    </source>
</evidence>
<evidence type="ECO:0000256" key="5">
    <source>
        <dbReference type="ARBA" id="ARBA00022692"/>
    </source>
</evidence>
<reference evidence="9 10" key="1">
    <citation type="submission" date="2018-05" db="EMBL/GenBank/DDBJ databases">
        <title>Genomic Encyclopedia of Type Strains, Phase III (KMG-III): the genomes of soil and plant-associated and newly described type strains.</title>
        <authorList>
            <person name="Whitman W."/>
        </authorList>
    </citation>
    <scope>NUCLEOTIDE SEQUENCE [LARGE SCALE GENOMIC DNA]</scope>
    <source>
        <strain evidence="9 10">CECT 5696</strain>
    </source>
</reference>
<dbReference type="Pfam" id="PF02293">
    <property type="entry name" value="AmiS_UreI"/>
    <property type="match status" value="1"/>
</dbReference>
<name>A0A2V2Z0U9_9BACL</name>
<evidence type="ECO:0000256" key="2">
    <source>
        <dbReference type="ARBA" id="ARBA00010068"/>
    </source>
</evidence>
<keyword evidence="10" id="KW-1185">Reference proteome</keyword>
<evidence type="ECO:0000256" key="3">
    <source>
        <dbReference type="ARBA" id="ARBA00022448"/>
    </source>
</evidence>
<feature type="transmembrane region" description="Helical" evidence="8">
    <location>
        <begin position="31"/>
        <end position="49"/>
    </location>
</feature>
<keyword evidence="3" id="KW-0813">Transport</keyword>
<dbReference type="Proteomes" id="UP000246635">
    <property type="component" value="Unassembled WGS sequence"/>
</dbReference>
<evidence type="ECO:0000313" key="9">
    <source>
        <dbReference type="EMBL" id="PWW08705.1"/>
    </source>
</evidence>
<dbReference type="EMBL" id="QGTQ01000001">
    <property type="protein sequence ID" value="PWW08705.1"/>
    <property type="molecule type" value="Genomic_DNA"/>
</dbReference>
<keyword evidence="4" id="KW-1003">Cell membrane</keyword>
<dbReference type="GO" id="GO:0005886">
    <property type="term" value="C:plasma membrane"/>
    <property type="evidence" value="ECO:0007669"/>
    <property type="project" value="UniProtKB-SubCell"/>
</dbReference>
<evidence type="ECO:0000313" key="10">
    <source>
        <dbReference type="Proteomes" id="UP000246635"/>
    </source>
</evidence>
<dbReference type="OrthoDB" id="6636366at2"/>
<comment type="subcellular location">
    <subcellularLocation>
        <location evidence="1">Cell membrane</location>
        <topology evidence="1">Multi-pass membrane protein</topology>
    </subcellularLocation>
</comment>
<dbReference type="InterPro" id="IPR003211">
    <property type="entry name" value="AmiSUreI_transpt"/>
</dbReference>
<feature type="transmembrane region" description="Helical" evidence="8">
    <location>
        <begin position="87"/>
        <end position="109"/>
    </location>
</feature>
<feature type="transmembrane region" description="Helical" evidence="8">
    <location>
        <begin position="6"/>
        <end position="24"/>
    </location>
</feature>
<organism evidence="9 10">
    <name type="scientific">Paenibacillus cellulosilyticus</name>
    <dbReference type="NCBI Taxonomy" id="375489"/>
    <lineage>
        <taxon>Bacteria</taxon>
        <taxon>Bacillati</taxon>
        <taxon>Bacillota</taxon>
        <taxon>Bacilli</taxon>
        <taxon>Bacillales</taxon>
        <taxon>Paenibacillaceae</taxon>
        <taxon>Paenibacillus</taxon>
    </lineage>
</organism>
<dbReference type="RefSeq" id="WP_110042219.1">
    <property type="nucleotide sequence ID" value="NZ_CP054613.1"/>
</dbReference>
<dbReference type="AlphaFoldDB" id="A0A2V2Z0U9"/>
<sequence length="208" mass="23035">MQTVGLMLCGAVLFLNALMLLGHVDNKSAGLFNIFIGAIQIITPFYVIFTAGGDQWTIFNASGVFLFGLTFLFVGISNLTNFSASGIGWFSLWVAVLALAYAAMSFIQFDDVKFGIIWLMWAFLWTLFFLLLALNKEIAAFTGWVTLFEALFTATIPGFLILIGRWNQVSSTLVEVIALVFVIATIALYVRTRPAVRHRERNSKPVSA</sequence>
<evidence type="ECO:0000256" key="6">
    <source>
        <dbReference type="ARBA" id="ARBA00022989"/>
    </source>
</evidence>
<dbReference type="InterPro" id="IPR038523">
    <property type="entry name" value="AmiSUreI_transpt_sf"/>
</dbReference>
<keyword evidence="7 8" id="KW-0472">Membrane</keyword>
<comment type="similarity">
    <text evidence="2">Belongs to the AmiS/UreI family.</text>
</comment>
<evidence type="ECO:0000256" key="8">
    <source>
        <dbReference type="SAM" id="Phobius"/>
    </source>
</evidence>
<evidence type="ECO:0000256" key="1">
    <source>
        <dbReference type="ARBA" id="ARBA00004651"/>
    </source>
</evidence>
<gene>
    <name evidence="9" type="ORF">DFQ01_101431</name>
</gene>
<accession>A0A2V2Z0U9</accession>
<dbReference type="Gene3D" id="1.25.40.600">
    <property type="match status" value="1"/>
</dbReference>
<proteinExistence type="inferred from homology"/>
<feature type="transmembrane region" description="Helical" evidence="8">
    <location>
        <begin position="169"/>
        <end position="190"/>
    </location>
</feature>
<feature type="transmembrane region" description="Helical" evidence="8">
    <location>
        <begin position="55"/>
        <end position="75"/>
    </location>
</feature>
<comment type="caution">
    <text evidence="9">The sequence shown here is derived from an EMBL/GenBank/DDBJ whole genome shotgun (WGS) entry which is preliminary data.</text>
</comment>